<accession>A0A9X2PQA5</accession>
<dbReference type="Proteomes" id="UP001151088">
    <property type="component" value="Unassembled WGS sequence"/>
</dbReference>
<name>A0A9X2PQA5_9HYPH</name>
<keyword evidence="2" id="KW-1185">Reference proteome</keyword>
<reference evidence="1" key="1">
    <citation type="submission" date="2022-08" db="EMBL/GenBank/DDBJ databases">
        <authorList>
            <person name="Li F."/>
        </authorList>
    </citation>
    <scope>NUCLEOTIDE SEQUENCE</scope>
    <source>
        <strain evidence="1">MQZ15Z-1</strain>
    </source>
</reference>
<sequence>MTSLEKQFDQAMFEVYRRAKEEAHYNATIFLQMLTDNGGLSTAKTLINASKPSDGYTALYMRKRLDLTVEAVVIENCRWHGLFSERELDRARQRLREYQYQPRLQSNSNRGSADA</sequence>
<proteinExistence type="predicted"/>
<gene>
    <name evidence="1" type="ORF">NVS89_22565</name>
</gene>
<dbReference type="RefSeq" id="WP_258735035.1">
    <property type="nucleotide sequence ID" value="NZ_JANTHZ010000015.1"/>
</dbReference>
<evidence type="ECO:0000313" key="2">
    <source>
        <dbReference type="Proteomes" id="UP001151088"/>
    </source>
</evidence>
<comment type="caution">
    <text evidence="1">The sequence shown here is derived from an EMBL/GenBank/DDBJ whole genome shotgun (WGS) entry which is preliminary data.</text>
</comment>
<evidence type="ECO:0000313" key="1">
    <source>
        <dbReference type="EMBL" id="MCS0497878.1"/>
    </source>
</evidence>
<dbReference type="AlphaFoldDB" id="A0A9X2PQA5"/>
<organism evidence="1 2">
    <name type="scientific">Ancylobacter mangrovi</name>
    <dbReference type="NCBI Taxonomy" id="2972472"/>
    <lineage>
        <taxon>Bacteria</taxon>
        <taxon>Pseudomonadati</taxon>
        <taxon>Pseudomonadota</taxon>
        <taxon>Alphaproteobacteria</taxon>
        <taxon>Hyphomicrobiales</taxon>
        <taxon>Xanthobacteraceae</taxon>
        <taxon>Ancylobacter</taxon>
    </lineage>
</organism>
<dbReference type="EMBL" id="JANTHZ010000015">
    <property type="protein sequence ID" value="MCS0497878.1"/>
    <property type="molecule type" value="Genomic_DNA"/>
</dbReference>
<protein>
    <submittedName>
        <fullName evidence="1">Uncharacterized protein</fullName>
    </submittedName>
</protein>